<dbReference type="Pfam" id="PF20126">
    <property type="entry name" value="TumE"/>
    <property type="match status" value="1"/>
</dbReference>
<evidence type="ECO:0000313" key="1">
    <source>
        <dbReference type="EMBL" id="NYH07634.1"/>
    </source>
</evidence>
<reference evidence="1 2" key="1">
    <citation type="submission" date="2020-07" db="EMBL/GenBank/DDBJ databases">
        <title>Exploring microbial biodiversity for novel pathways involved in the catabolism of aromatic compounds derived from lignin.</title>
        <authorList>
            <person name="Elkins J."/>
        </authorList>
    </citation>
    <scope>NUCLEOTIDE SEQUENCE [LARGE SCALE GENOMIC DNA]</scope>
    <source>
        <strain evidence="1 2">VanB</strain>
    </source>
</reference>
<sequence length="148" mass="16882">MQTSGTLVFSSYPDRAIRSLARGRAVRDSYEAIGSNMAAKKGGKKKEPRLERFDDSFVIPDKKGNGQIRIQYLKNAETGQVITYSMAYINATICPVDNGRVIGYDNAHGEHHKHDMGVYVPVEFESLERTLELFQDQWHQYLKLRKSK</sequence>
<organism evidence="1 2">
    <name type="scientific">Pseudomonas moraviensis</name>
    <dbReference type="NCBI Taxonomy" id="321662"/>
    <lineage>
        <taxon>Bacteria</taxon>
        <taxon>Pseudomonadati</taxon>
        <taxon>Pseudomonadota</taxon>
        <taxon>Gammaproteobacteria</taxon>
        <taxon>Pseudomonadales</taxon>
        <taxon>Pseudomonadaceae</taxon>
        <taxon>Pseudomonas</taxon>
    </lineage>
</organism>
<proteinExistence type="predicted"/>
<dbReference type="EMBL" id="JACCAT010000001">
    <property type="protein sequence ID" value="NYH07634.1"/>
    <property type="molecule type" value="Genomic_DNA"/>
</dbReference>
<comment type="caution">
    <text evidence="1">The sequence shown here is derived from an EMBL/GenBank/DDBJ whole genome shotgun (WGS) entry which is preliminary data.</text>
</comment>
<dbReference type="InterPro" id="IPR045397">
    <property type="entry name" value="TumE-like"/>
</dbReference>
<accession>A0A7Y9VSD8</accession>
<gene>
    <name evidence="1" type="ORF">GGI52_000677</name>
</gene>
<protein>
    <submittedName>
        <fullName evidence="1">Uncharacterized protein</fullName>
    </submittedName>
</protein>
<evidence type="ECO:0000313" key="2">
    <source>
        <dbReference type="Proteomes" id="UP000553035"/>
    </source>
</evidence>
<name>A0A7Y9VSD8_9PSED</name>
<dbReference type="AlphaFoldDB" id="A0A7Y9VSD8"/>
<dbReference type="RefSeq" id="WP_218887819.1">
    <property type="nucleotide sequence ID" value="NZ_JACCAT010000001.1"/>
</dbReference>
<dbReference type="Proteomes" id="UP000553035">
    <property type="component" value="Unassembled WGS sequence"/>
</dbReference>